<dbReference type="PIRSF" id="PIRSF006769">
    <property type="entry name" value="RibD"/>
    <property type="match status" value="1"/>
</dbReference>
<dbReference type="InterPro" id="IPR024072">
    <property type="entry name" value="DHFR-like_dom_sf"/>
</dbReference>
<feature type="binding site" evidence="15">
    <location>
        <position position="74"/>
    </location>
    <ligand>
        <name>Zn(2+)</name>
        <dbReference type="ChEBI" id="CHEBI:29105"/>
        <note>catalytic</note>
    </ligand>
</feature>
<comment type="cofactor">
    <cofactor evidence="12 15">
        <name>Zn(2+)</name>
        <dbReference type="ChEBI" id="CHEBI:29105"/>
    </cofactor>
    <text evidence="12 15">Binds 1 zinc ion.</text>
</comment>
<dbReference type="NCBIfam" id="TIGR00326">
    <property type="entry name" value="eubact_ribD"/>
    <property type="match status" value="1"/>
</dbReference>
<gene>
    <name evidence="17" type="primary">ribD</name>
    <name evidence="17" type="ORF">GTQ45_08825</name>
</gene>
<evidence type="ECO:0000256" key="14">
    <source>
        <dbReference type="PIRSR" id="PIRSR006769-2"/>
    </source>
</evidence>
<feature type="binding site" evidence="14">
    <location>
        <position position="195"/>
    </location>
    <ligand>
        <name>NADP(+)</name>
        <dbReference type="ChEBI" id="CHEBI:58349"/>
    </ligand>
</feature>
<feature type="binding site" evidence="14">
    <location>
        <position position="199"/>
    </location>
    <ligand>
        <name>NADP(+)</name>
        <dbReference type="ChEBI" id="CHEBI:58349"/>
    </ligand>
</feature>
<evidence type="ECO:0000256" key="12">
    <source>
        <dbReference type="PIRNR" id="PIRNR006769"/>
    </source>
</evidence>
<evidence type="ECO:0000256" key="1">
    <source>
        <dbReference type="ARBA" id="ARBA00002151"/>
    </source>
</evidence>
<dbReference type="Gene3D" id="3.40.430.10">
    <property type="entry name" value="Dihydrofolate Reductase, subunit A"/>
    <property type="match status" value="1"/>
</dbReference>
<dbReference type="GO" id="GO:0008835">
    <property type="term" value="F:diaminohydroxyphosphoribosylaminopyrimidine deaminase activity"/>
    <property type="evidence" value="ECO:0007669"/>
    <property type="project" value="UniProtKB-EC"/>
</dbReference>
<dbReference type="GO" id="GO:0008270">
    <property type="term" value="F:zinc ion binding"/>
    <property type="evidence" value="ECO:0007669"/>
    <property type="project" value="InterPro"/>
</dbReference>
<dbReference type="Pfam" id="PF00383">
    <property type="entry name" value="dCMP_cyt_deam_1"/>
    <property type="match status" value="1"/>
</dbReference>
<dbReference type="NCBIfam" id="TIGR00227">
    <property type="entry name" value="ribD_Cterm"/>
    <property type="match status" value="1"/>
</dbReference>
<evidence type="ECO:0000256" key="2">
    <source>
        <dbReference type="ARBA" id="ARBA00004882"/>
    </source>
</evidence>
<keyword evidence="7 12" id="KW-0479">Metal-binding</keyword>
<dbReference type="InterPro" id="IPR011549">
    <property type="entry name" value="RibD_C"/>
</dbReference>
<dbReference type="EC" id="1.1.1.193" evidence="12"/>
<dbReference type="GO" id="GO:0008703">
    <property type="term" value="F:5-amino-6-(5-phosphoribosylamino)uracil reductase activity"/>
    <property type="evidence" value="ECO:0007669"/>
    <property type="project" value="UniProtKB-EC"/>
</dbReference>
<evidence type="ECO:0000313" key="17">
    <source>
        <dbReference type="EMBL" id="NBG95836.1"/>
    </source>
</evidence>
<dbReference type="PANTHER" id="PTHR38011">
    <property type="entry name" value="DIHYDROFOLATE REDUCTASE FAMILY PROTEIN (AFU_ORTHOLOGUE AFUA_8G06820)"/>
    <property type="match status" value="1"/>
</dbReference>
<evidence type="ECO:0000256" key="10">
    <source>
        <dbReference type="ARBA" id="ARBA00023002"/>
    </source>
</evidence>
<reference evidence="17 18" key="1">
    <citation type="journal article" date="2016" name="Int. J. Syst. Evol. Microbiol.">
        <title>Pyruvatibacter mobilis gen. nov., sp. nov., a marine bacterium from the culture broth of Picochlorum sp. 122.</title>
        <authorList>
            <person name="Wang G."/>
            <person name="Tang M."/>
            <person name="Wu H."/>
            <person name="Dai S."/>
            <person name="Li T."/>
            <person name="Chen C."/>
            <person name="He H."/>
            <person name="Fan J."/>
            <person name="Xiang W."/>
            <person name="Li X."/>
        </authorList>
    </citation>
    <scope>NUCLEOTIDE SEQUENCE [LARGE SCALE GENOMIC DNA]</scope>
    <source>
        <strain evidence="17 18">GYP-11</strain>
    </source>
</reference>
<comment type="pathway">
    <text evidence="2 12">Cofactor biosynthesis; riboflavin biosynthesis; 5-amino-6-(D-ribitylamino)uracil from GTP: step 2/4.</text>
</comment>
<evidence type="ECO:0000259" key="16">
    <source>
        <dbReference type="PROSITE" id="PS51747"/>
    </source>
</evidence>
<feature type="binding site" evidence="15">
    <location>
        <position position="49"/>
    </location>
    <ligand>
        <name>Zn(2+)</name>
        <dbReference type="ChEBI" id="CHEBI:29105"/>
        <note>catalytic</note>
    </ligand>
</feature>
<comment type="caution">
    <text evidence="17">The sequence shown here is derived from an EMBL/GenBank/DDBJ whole genome shotgun (WGS) entry which is preliminary data.</text>
</comment>
<dbReference type="Pfam" id="PF01872">
    <property type="entry name" value="RibD_C"/>
    <property type="match status" value="1"/>
</dbReference>
<feature type="binding site" evidence="14">
    <location>
        <position position="183"/>
    </location>
    <ligand>
        <name>substrate</name>
    </ligand>
</feature>
<sequence length="367" mass="39063">MRVALTLAWRGLGQVAPNPAVGCVLVQTDTDGYAAIVGRGWTQVGGRPHAETEALRRAGDRARGATAYVTLEPCAHTGKTGPCSQALIDAGVARVVVACTDPDPRVSGSGIRMLKDAGIAVTEGVREDEALALNAGFISRVTRKRPEVLLKIASTLDGKIATPTGKSHWITGEMARERTHLVRAQTDAIMVGSATALADNPDLTCRLPGLNGRSPIRVVADGRLRISMTSKLVRTALETPLILLTREDANAERAKAFADLGVELIYVPLAADNHMDMTAGLELLAERGITRLMVEGGARLAASLMRDGLIDRIEWFQAPKIIGDDGYSAVAALGLDEIDLDEGFERLGVRALGEDVLTSLRVRHEGN</sequence>
<keyword evidence="11" id="KW-0511">Multifunctional enzyme</keyword>
<evidence type="ECO:0000256" key="7">
    <source>
        <dbReference type="ARBA" id="ARBA00022723"/>
    </source>
</evidence>
<keyword evidence="18" id="KW-1185">Reference proteome</keyword>
<evidence type="ECO:0000256" key="13">
    <source>
        <dbReference type="PIRSR" id="PIRSR006769-1"/>
    </source>
</evidence>
<comment type="catalytic activity">
    <reaction evidence="12">
        <text>2,5-diamino-6-hydroxy-4-(5-phosphoribosylamino)-pyrimidine + H2O + H(+) = 5-amino-6-(5-phospho-D-ribosylamino)uracil + NH4(+)</text>
        <dbReference type="Rhea" id="RHEA:21868"/>
        <dbReference type="ChEBI" id="CHEBI:15377"/>
        <dbReference type="ChEBI" id="CHEBI:15378"/>
        <dbReference type="ChEBI" id="CHEBI:28938"/>
        <dbReference type="ChEBI" id="CHEBI:58453"/>
        <dbReference type="ChEBI" id="CHEBI:58614"/>
        <dbReference type="EC" id="3.5.4.26"/>
    </reaction>
</comment>
<feature type="binding site" evidence="14">
    <location>
        <position position="203"/>
    </location>
    <ligand>
        <name>substrate</name>
    </ligand>
</feature>
<feature type="binding site" evidence="15">
    <location>
        <position position="83"/>
    </location>
    <ligand>
        <name>Zn(2+)</name>
        <dbReference type="ChEBI" id="CHEBI:29105"/>
        <note>catalytic</note>
    </ligand>
</feature>
<comment type="catalytic activity">
    <reaction evidence="12">
        <text>5-amino-6-(5-phospho-D-ribitylamino)uracil + NADP(+) = 5-amino-6-(5-phospho-D-ribosylamino)uracil + NADPH + H(+)</text>
        <dbReference type="Rhea" id="RHEA:17845"/>
        <dbReference type="ChEBI" id="CHEBI:15378"/>
        <dbReference type="ChEBI" id="CHEBI:57783"/>
        <dbReference type="ChEBI" id="CHEBI:58349"/>
        <dbReference type="ChEBI" id="CHEBI:58421"/>
        <dbReference type="ChEBI" id="CHEBI:58453"/>
        <dbReference type="EC" id="1.1.1.193"/>
    </reaction>
</comment>
<evidence type="ECO:0000313" key="18">
    <source>
        <dbReference type="Proteomes" id="UP000470384"/>
    </source>
</evidence>
<feature type="binding site" evidence="14">
    <location>
        <position position="153"/>
    </location>
    <ligand>
        <name>NADP(+)</name>
        <dbReference type="ChEBI" id="CHEBI:58349"/>
    </ligand>
</feature>
<comment type="similarity">
    <text evidence="4 12">In the N-terminal section; belongs to the cytidine and deoxycytidylate deaminase family.</text>
</comment>
<dbReference type="AlphaFoldDB" id="A0A845QCA3"/>
<evidence type="ECO:0000256" key="3">
    <source>
        <dbReference type="ARBA" id="ARBA00004910"/>
    </source>
</evidence>
<proteinExistence type="inferred from homology"/>
<comment type="function">
    <text evidence="1 12">Converts 2,5-diamino-6-(ribosylamino)-4(3h)-pyrimidinone 5'-phosphate into 5-amino-6-(ribosylamino)-2,4(1h,3h)-pyrimidinedione 5'-phosphate.</text>
</comment>
<feature type="active site" description="Proton donor" evidence="13">
    <location>
        <position position="51"/>
    </location>
</feature>
<keyword evidence="8 12" id="KW-0862">Zinc</keyword>
<feature type="binding site" evidence="14">
    <location>
        <position position="169"/>
    </location>
    <ligand>
        <name>NADP(+)</name>
        <dbReference type="ChEBI" id="CHEBI:58349"/>
    </ligand>
</feature>
<protein>
    <recommendedName>
        <fullName evidence="12">Riboflavin biosynthesis protein RibD</fullName>
    </recommendedName>
    <domain>
        <recommendedName>
            <fullName evidence="12">Diaminohydroxyphosphoribosylaminopyrimidine deaminase</fullName>
            <shortName evidence="12">DRAP deaminase</shortName>
            <ecNumber evidence="12">3.5.4.26</ecNumber>
        </recommendedName>
        <alternativeName>
            <fullName evidence="12">Riboflavin-specific deaminase</fullName>
        </alternativeName>
    </domain>
    <domain>
        <recommendedName>
            <fullName evidence="12">5-amino-6-(5-phosphoribosylamino)uracil reductase</fullName>
            <ecNumber evidence="12">1.1.1.193</ecNumber>
        </recommendedName>
        <alternativeName>
            <fullName evidence="12">HTP reductase</fullName>
        </alternativeName>
    </domain>
</protein>
<dbReference type="EMBL" id="WXYQ01000006">
    <property type="protein sequence ID" value="NBG95836.1"/>
    <property type="molecule type" value="Genomic_DNA"/>
</dbReference>
<evidence type="ECO:0000256" key="15">
    <source>
        <dbReference type="PIRSR" id="PIRSR006769-3"/>
    </source>
</evidence>
<feature type="binding site" evidence="14">
    <location>
        <position position="167"/>
    </location>
    <ligand>
        <name>substrate</name>
    </ligand>
</feature>
<evidence type="ECO:0000256" key="5">
    <source>
        <dbReference type="ARBA" id="ARBA00007417"/>
    </source>
</evidence>
<evidence type="ECO:0000256" key="8">
    <source>
        <dbReference type="ARBA" id="ARBA00022833"/>
    </source>
</evidence>
<evidence type="ECO:0000256" key="11">
    <source>
        <dbReference type="ARBA" id="ARBA00023268"/>
    </source>
</evidence>
<dbReference type="InterPro" id="IPR004794">
    <property type="entry name" value="Eubact_RibD"/>
</dbReference>
<keyword evidence="10 12" id="KW-0560">Oxidoreductase</keyword>
<keyword evidence="12 17" id="KW-0378">Hydrolase</keyword>
<dbReference type="PROSITE" id="PS00903">
    <property type="entry name" value="CYT_DCMP_DEAMINASES_1"/>
    <property type="match status" value="1"/>
</dbReference>
<keyword evidence="9 12" id="KW-0521">NADP</keyword>
<dbReference type="InterPro" id="IPR002125">
    <property type="entry name" value="CMP_dCMP_dom"/>
</dbReference>
<comment type="similarity">
    <text evidence="5 12">In the C-terminal section; belongs to the HTP reductase family.</text>
</comment>
<dbReference type="CDD" id="cd01284">
    <property type="entry name" value="Riboflavin_deaminase-reductase"/>
    <property type="match status" value="1"/>
</dbReference>
<dbReference type="InterPro" id="IPR050765">
    <property type="entry name" value="Riboflavin_Biosynth_HTPR"/>
</dbReference>
<organism evidence="17 18">
    <name type="scientific">Pyruvatibacter mobilis</name>
    <dbReference type="NCBI Taxonomy" id="1712261"/>
    <lineage>
        <taxon>Bacteria</taxon>
        <taxon>Pseudomonadati</taxon>
        <taxon>Pseudomonadota</taxon>
        <taxon>Alphaproteobacteria</taxon>
        <taxon>Hyphomicrobiales</taxon>
        <taxon>Parvibaculaceae</taxon>
        <taxon>Pyruvatibacter</taxon>
    </lineage>
</organism>
<dbReference type="SUPFAM" id="SSF53927">
    <property type="entry name" value="Cytidine deaminase-like"/>
    <property type="match status" value="1"/>
</dbReference>
<dbReference type="InterPro" id="IPR002734">
    <property type="entry name" value="RibDG_C"/>
</dbReference>
<dbReference type="EC" id="3.5.4.26" evidence="12"/>
<dbReference type="Proteomes" id="UP000470384">
    <property type="component" value="Unassembled WGS sequence"/>
</dbReference>
<feature type="domain" description="CMP/dCMP-type deaminase" evidence="16">
    <location>
        <begin position="1"/>
        <end position="122"/>
    </location>
</feature>
<dbReference type="SUPFAM" id="SSF53597">
    <property type="entry name" value="Dihydrofolate reductase-like"/>
    <property type="match status" value="1"/>
</dbReference>
<evidence type="ECO:0000256" key="9">
    <source>
        <dbReference type="ARBA" id="ARBA00022857"/>
    </source>
</evidence>
<dbReference type="UniPathway" id="UPA00275">
    <property type="reaction ID" value="UER00401"/>
</dbReference>
<dbReference type="InterPro" id="IPR016193">
    <property type="entry name" value="Cytidine_deaminase-like"/>
</dbReference>
<name>A0A845QCA3_9HYPH</name>
<evidence type="ECO:0000256" key="4">
    <source>
        <dbReference type="ARBA" id="ARBA00005259"/>
    </source>
</evidence>
<feature type="binding site" evidence="14">
    <location>
        <position position="295"/>
    </location>
    <ligand>
        <name>substrate</name>
    </ligand>
</feature>
<accession>A0A845QCA3</accession>
<dbReference type="PANTHER" id="PTHR38011:SF7">
    <property type="entry name" value="2,5-DIAMINO-6-RIBOSYLAMINO-4(3H)-PYRIMIDINONE 5'-PHOSPHATE REDUCTASE"/>
    <property type="match status" value="1"/>
</dbReference>
<feature type="binding site" evidence="14">
    <location>
        <begin position="297"/>
        <end position="303"/>
    </location>
    <ligand>
        <name>NADP(+)</name>
        <dbReference type="ChEBI" id="CHEBI:58349"/>
    </ligand>
</feature>
<feature type="binding site" evidence="14">
    <location>
        <position position="206"/>
    </location>
    <ligand>
        <name>substrate</name>
    </ligand>
</feature>
<dbReference type="InterPro" id="IPR016192">
    <property type="entry name" value="APOBEC/CMP_deaminase_Zn-bd"/>
</dbReference>
<dbReference type="GO" id="GO:0050661">
    <property type="term" value="F:NADP binding"/>
    <property type="evidence" value="ECO:0007669"/>
    <property type="project" value="InterPro"/>
</dbReference>
<dbReference type="Gene3D" id="3.40.140.10">
    <property type="entry name" value="Cytidine Deaminase, domain 2"/>
    <property type="match status" value="1"/>
</dbReference>
<keyword evidence="6 12" id="KW-0686">Riboflavin biosynthesis</keyword>
<evidence type="ECO:0000256" key="6">
    <source>
        <dbReference type="ARBA" id="ARBA00022619"/>
    </source>
</evidence>
<dbReference type="PROSITE" id="PS51747">
    <property type="entry name" value="CYT_DCMP_DEAMINASES_2"/>
    <property type="match status" value="1"/>
</dbReference>
<dbReference type="OrthoDB" id="9800865at2"/>
<comment type="pathway">
    <text evidence="3 12">Cofactor biosynthesis; riboflavin biosynthesis; 5-amino-6-(D-ribitylamino)uracil from GTP: step 3/4.</text>
</comment>
<dbReference type="GO" id="GO:0009231">
    <property type="term" value="P:riboflavin biosynthetic process"/>
    <property type="evidence" value="ECO:0007669"/>
    <property type="project" value="UniProtKB-UniPathway"/>
</dbReference>